<accession>K6VHR6</accession>
<name>K6VHR6_9MICO</name>
<protein>
    <recommendedName>
        <fullName evidence="3">AbiEi antitoxin C-terminal domain-containing protein</fullName>
    </recommendedName>
</protein>
<reference evidence="1 2" key="1">
    <citation type="submission" date="2012-08" db="EMBL/GenBank/DDBJ databases">
        <title>Whole genome shotgun sequence of Kineosphaera limosa NBRC 100340.</title>
        <authorList>
            <person name="Yoshida I."/>
            <person name="Isaki S."/>
            <person name="Hosoyama A."/>
            <person name="Tsuchikane K."/>
            <person name="Katsumata H."/>
            <person name="Ando Y."/>
            <person name="Ohji S."/>
            <person name="Hamada M."/>
            <person name="Tamura T."/>
            <person name="Yamazoe A."/>
            <person name="Yamazaki S."/>
            <person name="Fujita N."/>
        </authorList>
    </citation>
    <scope>NUCLEOTIDE SEQUENCE [LARGE SCALE GENOMIC DNA]</scope>
    <source>
        <strain evidence="1 2">NBRC 100340</strain>
    </source>
</reference>
<dbReference type="EMBL" id="BAHD01000026">
    <property type="protein sequence ID" value="GAB95748.1"/>
    <property type="molecule type" value="Genomic_DNA"/>
</dbReference>
<dbReference type="Proteomes" id="UP000008366">
    <property type="component" value="Unassembled WGS sequence"/>
</dbReference>
<proteinExistence type="predicted"/>
<gene>
    <name evidence="1" type="ORF">KILIM_026_00190</name>
</gene>
<dbReference type="OrthoDB" id="4310518at2"/>
<dbReference type="AlphaFoldDB" id="K6VHR6"/>
<organism evidence="1 2">
    <name type="scientific">Kineosphaera limosa NBRC 100340</name>
    <dbReference type="NCBI Taxonomy" id="1184609"/>
    <lineage>
        <taxon>Bacteria</taxon>
        <taxon>Bacillati</taxon>
        <taxon>Actinomycetota</taxon>
        <taxon>Actinomycetes</taxon>
        <taxon>Micrococcales</taxon>
        <taxon>Dermatophilaceae</taxon>
        <taxon>Kineosphaera</taxon>
    </lineage>
</organism>
<evidence type="ECO:0008006" key="3">
    <source>
        <dbReference type="Google" id="ProtNLM"/>
    </source>
</evidence>
<sequence length="271" mass="28862">MPRPSRCGDLLARLTELGGVATTADLVAASSKAALRRCVADGLVVRCGYGVYTLAAFADPALGGDAPTRAWARWQEGPSPEEIAALTARHAIARGQAGALSLLCAAAHHGWPILREPTQIDIALPLHRKPPEGTGQVRRYWARTLSTTELADSVTDPLRTVIDCARRLPFGEALAVADSALRSEAVGAIELRAAGAAFRGVGSRQVRRVCDLADGRAANPFESALRAVHVDVPGLTPVPQFEIGGDGFTAHTDLADERLHRHRGRQLRLSR</sequence>
<keyword evidence="2" id="KW-1185">Reference proteome</keyword>
<evidence type="ECO:0000313" key="1">
    <source>
        <dbReference type="EMBL" id="GAB95748.1"/>
    </source>
</evidence>
<evidence type="ECO:0000313" key="2">
    <source>
        <dbReference type="Proteomes" id="UP000008366"/>
    </source>
</evidence>
<comment type="caution">
    <text evidence="1">The sequence shown here is derived from an EMBL/GenBank/DDBJ whole genome shotgun (WGS) entry which is preliminary data.</text>
</comment>
<dbReference type="eggNOG" id="COG2852">
    <property type="taxonomic scope" value="Bacteria"/>
</dbReference>
<dbReference type="STRING" id="1184609.KILIM_026_00190"/>
<dbReference type="RefSeq" id="WP_006592280.1">
    <property type="nucleotide sequence ID" value="NZ_BAHD01000026.1"/>
</dbReference>